<feature type="compositionally biased region" description="Basic and acidic residues" evidence="1">
    <location>
        <begin position="9"/>
        <end position="26"/>
    </location>
</feature>
<evidence type="ECO:0000313" key="3">
    <source>
        <dbReference type="EMBL" id="EFE28344.2"/>
    </source>
</evidence>
<organism evidence="3 4">
    <name type="scientific">Filifactor alocis (strain ATCC 35896 / CCUG 47790 / D40 B5)</name>
    <name type="common">Fusobacterium alocis</name>
    <dbReference type="NCBI Taxonomy" id="546269"/>
    <lineage>
        <taxon>Bacteria</taxon>
        <taxon>Bacillati</taxon>
        <taxon>Bacillota</taxon>
        <taxon>Clostridia</taxon>
        <taxon>Peptostreptococcales</taxon>
        <taxon>Filifactoraceae</taxon>
        <taxon>Filifactor</taxon>
    </lineage>
</organism>
<evidence type="ECO:0000256" key="1">
    <source>
        <dbReference type="SAM" id="MobiDB-lite"/>
    </source>
</evidence>
<dbReference type="Gene3D" id="3.90.105.50">
    <property type="match status" value="1"/>
</dbReference>
<accession>D6GRQ3</accession>
<dbReference type="Proteomes" id="UP000007468">
    <property type="component" value="Chromosome"/>
</dbReference>
<feature type="region of interest" description="Disordered" evidence="1">
    <location>
        <begin position="1"/>
        <end position="26"/>
    </location>
</feature>
<dbReference type="Pfam" id="PF12728">
    <property type="entry name" value="HTH_17"/>
    <property type="match status" value="1"/>
</dbReference>
<evidence type="ECO:0000259" key="2">
    <source>
        <dbReference type="Pfam" id="PF12728"/>
    </source>
</evidence>
<dbReference type="HOGENOM" id="CLU_2316119_0_0_9"/>
<sequence length="99" mass="11288">MNDGLNVTQKKERQSFGTSGHEEKNRVSRMVPRIGMTIDETADYTGIGRTTLRHLIRSGKIPTLKIGRKTIIRVDTMEYFLKINEGLNLLDNDEVRAVK</sequence>
<dbReference type="InterPro" id="IPR038148">
    <property type="entry name" value="Tn1545/Tn916_Xis"/>
</dbReference>
<dbReference type="eggNOG" id="ENOG5032TVS">
    <property type="taxonomic scope" value="Bacteria"/>
</dbReference>
<dbReference type="InterPro" id="IPR010093">
    <property type="entry name" value="SinI_DNA-bd"/>
</dbReference>
<dbReference type="RefSeq" id="WP_014262048.1">
    <property type="nucleotide sequence ID" value="NC_016630.1"/>
</dbReference>
<dbReference type="InterPro" id="IPR041657">
    <property type="entry name" value="HTH_17"/>
</dbReference>
<evidence type="ECO:0000313" key="4">
    <source>
        <dbReference type="Proteomes" id="UP000007468"/>
    </source>
</evidence>
<dbReference type="GO" id="GO:0003677">
    <property type="term" value="F:DNA binding"/>
    <property type="evidence" value="ECO:0007669"/>
    <property type="project" value="InterPro"/>
</dbReference>
<dbReference type="KEGG" id="faa:HMPREF0389_00259"/>
<dbReference type="InterPro" id="IPR009061">
    <property type="entry name" value="DNA-bd_dom_put_sf"/>
</dbReference>
<dbReference type="OrthoDB" id="1630043at2"/>
<keyword evidence="4" id="KW-1185">Reference proteome</keyword>
<dbReference type="EMBL" id="CP002390">
    <property type="protein sequence ID" value="EFE28344.2"/>
    <property type="molecule type" value="Genomic_DNA"/>
</dbReference>
<proteinExistence type="predicted"/>
<feature type="domain" description="Helix-turn-helix" evidence="2">
    <location>
        <begin position="36"/>
        <end position="81"/>
    </location>
</feature>
<dbReference type="NCBIfam" id="TIGR01764">
    <property type="entry name" value="excise"/>
    <property type="match status" value="1"/>
</dbReference>
<dbReference type="AlphaFoldDB" id="D6GRQ3"/>
<reference evidence="4" key="1">
    <citation type="submission" date="2010-12" db="EMBL/GenBank/DDBJ databases">
        <title>The genome sequence of Filifactor alocis strain ATCC 35896.</title>
        <authorList>
            <consortium name="The Broad Institute Genome Sequencing Platform"/>
            <person name="Ward D."/>
            <person name="Earl A."/>
            <person name="Feldgarden M."/>
            <person name="Young S.K."/>
            <person name="Gargeya S."/>
            <person name="Zeng Q."/>
            <person name="Alvarado L."/>
            <person name="Berlin A."/>
            <person name="Bochicchio J."/>
            <person name="Chapman S.B."/>
            <person name="Chen Z."/>
            <person name="Freedman E."/>
            <person name="Gellesch M."/>
            <person name="Goldberg J."/>
            <person name="Griggs A."/>
            <person name="Gujja S."/>
            <person name="Heilman E."/>
            <person name="Heiman D."/>
            <person name="Howarth C."/>
            <person name="Mehta T."/>
            <person name="Neiman D."/>
            <person name="Pearson M."/>
            <person name="Roberts A."/>
            <person name="Saif S."/>
            <person name="Shea T."/>
            <person name="Shenoy N."/>
            <person name="Sisk P."/>
            <person name="Stolte C."/>
            <person name="Sykes S."/>
            <person name="White J."/>
            <person name="Yandava C."/>
            <person name="Izard J."/>
            <person name="Blanton J.M."/>
            <person name="Baranova O.V."/>
            <person name="Tanner A.C."/>
            <person name="Dewhirst F.E."/>
            <person name="Haas B."/>
            <person name="Nusbaum C."/>
            <person name="Birren B."/>
        </authorList>
    </citation>
    <scope>NUCLEOTIDE SEQUENCE [LARGE SCALE GENOMIC DNA]</scope>
    <source>
        <strain evidence="4">ATCC 35896 / D40 B5</strain>
    </source>
</reference>
<gene>
    <name evidence="3" type="ordered locus">HMPREF0389_00259</name>
</gene>
<dbReference type="SUPFAM" id="SSF46955">
    <property type="entry name" value="Putative DNA-binding domain"/>
    <property type="match status" value="1"/>
</dbReference>
<protein>
    <submittedName>
        <fullName evidence="3">DNA binding domain, excisionase family</fullName>
    </submittedName>
</protein>
<name>D6GRQ3_FILAD</name>